<evidence type="ECO:0000313" key="3">
    <source>
        <dbReference type="EMBL" id="CAK1550670.1"/>
    </source>
</evidence>
<proteinExistence type="predicted"/>
<protein>
    <submittedName>
        <fullName evidence="3">Uncharacterized protein</fullName>
    </submittedName>
</protein>
<keyword evidence="2" id="KW-0812">Transmembrane</keyword>
<keyword evidence="4" id="KW-1185">Reference proteome</keyword>
<feature type="coiled-coil region" evidence="1">
    <location>
        <begin position="119"/>
        <end position="146"/>
    </location>
</feature>
<feature type="transmembrane region" description="Helical" evidence="2">
    <location>
        <begin position="61"/>
        <end position="85"/>
    </location>
</feature>
<dbReference type="AlphaFoldDB" id="A0AAV1JMX4"/>
<organism evidence="3 4">
    <name type="scientific">Leptosia nina</name>
    <dbReference type="NCBI Taxonomy" id="320188"/>
    <lineage>
        <taxon>Eukaryota</taxon>
        <taxon>Metazoa</taxon>
        <taxon>Ecdysozoa</taxon>
        <taxon>Arthropoda</taxon>
        <taxon>Hexapoda</taxon>
        <taxon>Insecta</taxon>
        <taxon>Pterygota</taxon>
        <taxon>Neoptera</taxon>
        <taxon>Endopterygota</taxon>
        <taxon>Lepidoptera</taxon>
        <taxon>Glossata</taxon>
        <taxon>Ditrysia</taxon>
        <taxon>Papilionoidea</taxon>
        <taxon>Pieridae</taxon>
        <taxon>Pierinae</taxon>
        <taxon>Leptosia</taxon>
    </lineage>
</organism>
<evidence type="ECO:0000256" key="1">
    <source>
        <dbReference type="SAM" id="Coils"/>
    </source>
</evidence>
<evidence type="ECO:0000256" key="2">
    <source>
        <dbReference type="SAM" id="Phobius"/>
    </source>
</evidence>
<reference evidence="3 4" key="1">
    <citation type="submission" date="2023-11" db="EMBL/GenBank/DDBJ databases">
        <authorList>
            <person name="Okamura Y."/>
        </authorList>
    </citation>
    <scope>NUCLEOTIDE SEQUENCE [LARGE SCALE GENOMIC DNA]</scope>
</reference>
<dbReference type="Proteomes" id="UP001497472">
    <property type="component" value="Unassembled WGS sequence"/>
</dbReference>
<keyword evidence="2" id="KW-1133">Transmembrane helix</keyword>
<gene>
    <name evidence="3" type="ORF">LNINA_LOCUS9884</name>
</gene>
<name>A0AAV1JMX4_9NEOP</name>
<dbReference type="Gene3D" id="1.10.287.1490">
    <property type="match status" value="1"/>
</dbReference>
<accession>A0AAV1JMX4</accession>
<keyword evidence="2" id="KW-0472">Membrane</keyword>
<keyword evidence="1" id="KW-0175">Coiled coil</keyword>
<comment type="caution">
    <text evidence="3">The sequence shown here is derived from an EMBL/GenBank/DDBJ whole genome shotgun (WGS) entry which is preliminary data.</text>
</comment>
<dbReference type="EMBL" id="CAVLEF010000088">
    <property type="protein sequence ID" value="CAK1550670.1"/>
    <property type="molecule type" value="Genomic_DNA"/>
</dbReference>
<sequence>MESGVHAAVPLRVGKKMRKRRELDALVGGIGSRGGRLLSASSDEGEPWGRRTSRRRKTRPFVRLAAALALCVCVVSAATVLWLFVDVRKQIGSLRVEMDRVSTIGGNVNDDLQLCHTTFKELKKNASALQERIDKLEVAQQALASKMNKTASELMSVSEQLSAAPKLVDTPRRLAELQRTVADFGSQIKGFDSAIASARKQAQAATAAAEDLKVYLLHLEERTNETIANLSATVSQEDQLMAQLMALNETYVYRINELQAKMDEMIKPPKPVPVVPTARSSSIPIYTSTTTIQPGPAKPSVLTMKEPATT</sequence>
<evidence type="ECO:0000313" key="4">
    <source>
        <dbReference type="Proteomes" id="UP001497472"/>
    </source>
</evidence>